<dbReference type="RefSeq" id="WP_261500203.1">
    <property type="nucleotide sequence ID" value="NZ_JAODYH010000004.1"/>
</dbReference>
<name>A0ABT2PMG3_9BURK</name>
<organism evidence="2 3">
    <name type="scientific">Acidovorax bellezanensis</name>
    <dbReference type="NCBI Taxonomy" id="2976702"/>
    <lineage>
        <taxon>Bacteria</taxon>
        <taxon>Pseudomonadati</taxon>
        <taxon>Pseudomonadota</taxon>
        <taxon>Betaproteobacteria</taxon>
        <taxon>Burkholderiales</taxon>
        <taxon>Comamonadaceae</taxon>
        <taxon>Acidovorax</taxon>
    </lineage>
</organism>
<keyword evidence="3" id="KW-1185">Reference proteome</keyword>
<accession>A0ABT2PMG3</accession>
<comment type="caution">
    <text evidence="2">The sequence shown here is derived from an EMBL/GenBank/DDBJ whole genome shotgun (WGS) entry which is preliminary data.</text>
</comment>
<evidence type="ECO:0000313" key="3">
    <source>
        <dbReference type="Proteomes" id="UP001525968"/>
    </source>
</evidence>
<dbReference type="SMART" id="SM00953">
    <property type="entry name" value="RES"/>
    <property type="match status" value="1"/>
</dbReference>
<sequence length="164" mass="18129">MSEHATGVTVWRIATSGPGWKATDLDGKGAALTGGRWNHKDMPVVYAASSIALACLESVVHFNADGLPIRRALVAIHIPQDVWDRALTTWARDLPPGWDMLPDSWAASEYGSQWLRNDACAVHRLPSVIIPQEFNVLINPRHQDARLITAKEQGPFVFDGRLVR</sequence>
<evidence type="ECO:0000259" key="1">
    <source>
        <dbReference type="SMART" id="SM00953"/>
    </source>
</evidence>
<dbReference type="InterPro" id="IPR014914">
    <property type="entry name" value="RES_dom"/>
</dbReference>
<dbReference type="Pfam" id="PF08808">
    <property type="entry name" value="RES"/>
    <property type="match status" value="1"/>
</dbReference>
<gene>
    <name evidence="2" type="ORF">N0K08_10360</name>
</gene>
<protein>
    <submittedName>
        <fullName evidence="2">RES family NAD+ phosphorylase</fullName>
    </submittedName>
</protein>
<feature type="domain" description="RES" evidence="1">
    <location>
        <begin position="24"/>
        <end position="152"/>
    </location>
</feature>
<dbReference type="Proteomes" id="UP001525968">
    <property type="component" value="Unassembled WGS sequence"/>
</dbReference>
<reference evidence="2 3" key="1">
    <citation type="submission" date="2022-09" db="EMBL/GenBank/DDBJ databases">
        <title>Draft genome of isolate Be4.</title>
        <authorList>
            <person name="Sanchez-Castro I."/>
            <person name="Martinez-Rodriguez P."/>
            <person name="Descostes M."/>
            <person name="Merroun M."/>
        </authorList>
    </citation>
    <scope>NUCLEOTIDE SEQUENCE [LARGE SCALE GENOMIC DNA]</scope>
    <source>
        <strain evidence="2 3">Be4</strain>
    </source>
</reference>
<evidence type="ECO:0000313" key="2">
    <source>
        <dbReference type="EMBL" id="MCT9811036.1"/>
    </source>
</evidence>
<proteinExistence type="predicted"/>
<dbReference type="EMBL" id="JAODYH010000004">
    <property type="protein sequence ID" value="MCT9811036.1"/>
    <property type="molecule type" value="Genomic_DNA"/>
</dbReference>